<proteinExistence type="inferred from homology"/>
<dbReference type="PANTHER" id="PTHR32308">
    <property type="entry name" value="LYASE BETA SUBUNIT, PUTATIVE (AFU_ORTHOLOGUE AFUA_4G13030)-RELATED"/>
    <property type="match status" value="1"/>
</dbReference>
<evidence type="ECO:0000256" key="2">
    <source>
        <dbReference type="ARBA" id="ARBA00005568"/>
    </source>
</evidence>
<evidence type="ECO:0000256" key="1">
    <source>
        <dbReference type="ARBA" id="ARBA00001946"/>
    </source>
</evidence>
<name>A0ABY5MNZ8_9HYPH</name>
<dbReference type="InterPro" id="IPR015813">
    <property type="entry name" value="Pyrv/PenolPyrv_kinase-like_dom"/>
</dbReference>
<dbReference type="GO" id="GO:0016787">
    <property type="term" value="F:hydrolase activity"/>
    <property type="evidence" value="ECO:0007669"/>
    <property type="project" value="UniProtKB-KW"/>
</dbReference>
<dbReference type="InterPro" id="IPR005000">
    <property type="entry name" value="Aldolase/citrate-lyase_domain"/>
</dbReference>
<dbReference type="EMBL" id="CP030941">
    <property type="protein sequence ID" value="UUP17561.1"/>
    <property type="molecule type" value="Genomic_DNA"/>
</dbReference>
<dbReference type="Proteomes" id="UP001342418">
    <property type="component" value="Chromosome"/>
</dbReference>
<dbReference type="SUPFAM" id="SSF51621">
    <property type="entry name" value="Phosphoenolpyruvate/pyruvate domain"/>
    <property type="match status" value="1"/>
</dbReference>
<comment type="cofactor">
    <cofactor evidence="1">
        <name>Mg(2+)</name>
        <dbReference type="ChEBI" id="CHEBI:18420"/>
    </cofactor>
</comment>
<keyword evidence="6" id="KW-0378">Hydrolase</keyword>
<evidence type="ECO:0000313" key="7">
    <source>
        <dbReference type="Proteomes" id="UP001342418"/>
    </source>
</evidence>
<dbReference type="PIRSF" id="PIRSF015582">
    <property type="entry name" value="Cit_lyase_B"/>
    <property type="match status" value="1"/>
</dbReference>
<accession>A0ABY5MNZ8</accession>
<comment type="similarity">
    <text evidence="2">Belongs to the HpcH/HpaI aldolase family.</text>
</comment>
<feature type="domain" description="HpcH/HpaI aldolase/citrate lyase" evidence="5">
    <location>
        <begin position="10"/>
        <end position="226"/>
    </location>
</feature>
<dbReference type="InterPro" id="IPR011206">
    <property type="entry name" value="Citrate_lyase_beta/mcl1/mcl2"/>
</dbReference>
<reference evidence="6 7" key="1">
    <citation type="submission" date="2018-07" db="EMBL/GenBank/DDBJ databases">
        <title>Genome sequence of Nitratireductor thuwali#1536.</title>
        <authorList>
            <person name="Michoud G."/>
            <person name="Merlino G."/>
            <person name="Sefrji F.O."/>
            <person name="Daffonchio D."/>
        </authorList>
    </citation>
    <scope>NUCLEOTIDE SEQUENCE [LARGE SCALE GENOMIC DNA]</scope>
    <source>
        <strain evidence="7">Nit1536</strain>
    </source>
</reference>
<keyword evidence="4" id="KW-0460">Magnesium</keyword>
<dbReference type="PANTHER" id="PTHR32308:SF10">
    <property type="entry name" value="CITRATE LYASE SUBUNIT BETA"/>
    <property type="match status" value="1"/>
</dbReference>
<evidence type="ECO:0000259" key="5">
    <source>
        <dbReference type="Pfam" id="PF03328"/>
    </source>
</evidence>
<dbReference type="InterPro" id="IPR040442">
    <property type="entry name" value="Pyrv_kinase-like_dom_sf"/>
</dbReference>
<evidence type="ECO:0000313" key="6">
    <source>
        <dbReference type="EMBL" id="UUP17561.1"/>
    </source>
</evidence>
<dbReference type="EC" id="3.1.2.30" evidence="6"/>
<protein>
    <submittedName>
        <fullName evidence="6">(3S)-malyl-CoA thioesterase</fullName>
        <ecNumber evidence="6">3.1.2.30</ecNumber>
    </submittedName>
</protein>
<dbReference type="Pfam" id="PF03328">
    <property type="entry name" value="HpcH_HpaI"/>
    <property type="match status" value="1"/>
</dbReference>
<sequence length="297" mass="32742">MSDSPIKLRRSALYVPASNEKALAKARDLSCDAVIFDLEDSAAPEEKATARERLRKLLSSDMRPSREIIIRINPLSSEWGTEDLLAARAMRPDGILLPKVEGPDDILAADEALDEADAPPSLKLWAMMETSRSIVNAAPIAELGRNPAARLACLVAGVNDLVKETRIAPLRENLRPWLMQIVLAGRAAGIDVLAGVTNNFRDMEVFARDCSDARSMGFDGKTLIHPAQIYPANAIFAPSSEELAEARRIVEAFSKPENQEKNVVALNGRMMERLHLEQARALIRRAQAVEELEDRDD</sequence>
<keyword evidence="3" id="KW-0479">Metal-binding</keyword>
<evidence type="ECO:0000256" key="3">
    <source>
        <dbReference type="ARBA" id="ARBA00022723"/>
    </source>
</evidence>
<dbReference type="RefSeq" id="WP_338529880.1">
    <property type="nucleotide sequence ID" value="NZ_CP030941.1"/>
</dbReference>
<dbReference type="Gene3D" id="3.20.20.60">
    <property type="entry name" value="Phosphoenolpyruvate-binding domains"/>
    <property type="match status" value="1"/>
</dbReference>
<keyword evidence="7" id="KW-1185">Reference proteome</keyword>
<evidence type="ECO:0000256" key="4">
    <source>
        <dbReference type="ARBA" id="ARBA00022842"/>
    </source>
</evidence>
<gene>
    <name evidence="6" type="primary">mcl2_2</name>
    <name evidence="6" type="ORF">NTH_02030</name>
</gene>
<organism evidence="6 7">
    <name type="scientific">Nitratireductor thuwali</name>
    <dbReference type="NCBI Taxonomy" id="2267699"/>
    <lineage>
        <taxon>Bacteria</taxon>
        <taxon>Pseudomonadati</taxon>
        <taxon>Pseudomonadota</taxon>
        <taxon>Alphaproteobacteria</taxon>
        <taxon>Hyphomicrobiales</taxon>
        <taxon>Phyllobacteriaceae</taxon>
        <taxon>Nitratireductor</taxon>
    </lineage>
</organism>